<feature type="binding site" evidence="8">
    <location>
        <position position="101"/>
    </location>
    <ligand>
        <name>Zn(2+)</name>
        <dbReference type="ChEBI" id="CHEBI:29105"/>
    </ligand>
</feature>
<evidence type="ECO:0000256" key="3">
    <source>
        <dbReference type="ARBA" id="ARBA00011956"/>
    </source>
</evidence>
<dbReference type="PRINTS" id="PR00714">
    <property type="entry name" value="MAN6PISMRASE"/>
</dbReference>
<feature type="binding site" evidence="8">
    <location>
        <position position="103"/>
    </location>
    <ligand>
        <name>Zn(2+)</name>
        <dbReference type="ChEBI" id="CHEBI:29105"/>
    </ligand>
</feature>
<accession>A0A098SAK9</accession>
<feature type="binding site" evidence="8">
    <location>
        <position position="264"/>
    </location>
    <ligand>
        <name>Zn(2+)</name>
        <dbReference type="ChEBI" id="CHEBI:29105"/>
    </ligand>
</feature>
<dbReference type="InterPro" id="IPR001250">
    <property type="entry name" value="Man6P_Isoase-1"/>
</dbReference>
<keyword evidence="11" id="KW-1185">Reference proteome</keyword>
<dbReference type="SUPFAM" id="SSF51182">
    <property type="entry name" value="RmlC-like cupins"/>
    <property type="match status" value="1"/>
</dbReference>
<dbReference type="PIRSF" id="PIRSF001480">
    <property type="entry name" value="Mannose-6-phosphate_isomerase"/>
    <property type="match status" value="1"/>
</dbReference>
<proteinExistence type="inferred from homology"/>
<name>A0A098SAK9_9BACT</name>
<dbReference type="GO" id="GO:0008270">
    <property type="term" value="F:zinc ion binding"/>
    <property type="evidence" value="ECO:0007669"/>
    <property type="project" value="InterPro"/>
</dbReference>
<dbReference type="EC" id="5.3.1.8" evidence="3"/>
<dbReference type="GO" id="GO:0005829">
    <property type="term" value="C:cytosol"/>
    <property type="evidence" value="ECO:0007669"/>
    <property type="project" value="TreeGrafter"/>
</dbReference>
<dbReference type="NCBIfam" id="TIGR00218">
    <property type="entry name" value="manA"/>
    <property type="match status" value="1"/>
</dbReference>
<keyword evidence="5 8" id="KW-0862">Zinc</keyword>
<evidence type="ECO:0000259" key="9">
    <source>
        <dbReference type="Pfam" id="PF20511"/>
    </source>
</evidence>
<reference evidence="10 11" key="1">
    <citation type="journal article" date="2014" name="Int. J. Syst. Evol. Microbiol.">
        <title>Phaeodactylibacter xiamenensis gen. nov., sp. nov., a member of the family Saprospiraceae isolated from the marine alga Phaeodactylum tricornutum.</title>
        <authorList>
            <person name="Chen Z.Jr."/>
            <person name="Lei X."/>
            <person name="Lai Q."/>
            <person name="Li Y."/>
            <person name="Zhang B."/>
            <person name="Zhang J."/>
            <person name="Zhang H."/>
            <person name="Yang L."/>
            <person name="Zheng W."/>
            <person name="Tian Y."/>
            <person name="Yu Z."/>
            <person name="Xu H.Jr."/>
            <person name="Zheng T."/>
        </authorList>
    </citation>
    <scope>NUCLEOTIDE SEQUENCE [LARGE SCALE GENOMIC DNA]</scope>
    <source>
        <strain evidence="10 11">KD52</strain>
    </source>
</reference>
<evidence type="ECO:0000256" key="6">
    <source>
        <dbReference type="ARBA" id="ARBA00023235"/>
    </source>
</evidence>
<feature type="binding site" evidence="8">
    <location>
        <position position="138"/>
    </location>
    <ligand>
        <name>Zn(2+)</name>
        <dbReference type="ChEBI" id="CHEBI:29105"/>
    </ligand>
</feature>
<dbReference type="InterPro" id="IPR016305">
    <property type="entry name" value="Mannose-6-P_Isomerase"/>
</dbReference>
<dbReference type="AlphaFoldDB" id="A0A098SAK9"/>
<dbReference type="RefSeq" id="WP_044216103.1">
    <property type="nucleotide sequence ID" value="NZ_JBKAGJ010000005.1"/>
</dbReference>
<comment type="catalytic activity">
    <reaction evidence="1">
        <text>D-mannose 6-phosphate = D-fructose 6-phosphate</text>
        <dbReference type="Rhea" id="RHEA:12356"/>
        <dbReference type="ChEBI" id="CHEBI:58735"/>
        <dbReference type="ChEBI" id="CHEBI:61527"/>
        <dbReference type="EC" id="5.3.1.8"/>
    </reaction>
</comment>
<dbReference type="Gene3D" id="1.10.441.10">
    <property type="entry name" value="Phosphomannose Isomerase, domain 2"/>
    <property type="match status" value="1"/>
</dbReference>
<dbReference type="GO" id="GO:0004476">
    <property type="term" value="F:mannose-6-phosphate isomerase activity"/>
    <property type="evidence" value="ECO:0007669"/>
    <property type="project" value="UniProtKB-EC"/>
</dbReference>
<evidence type="ECO:0000256" key="7">
    <source>
        <dbReference type="PIRSR" id="PIRSR001480-1"/>
    </source>
</evidence>
<evidence type="ECO:0000256" key="4">
    <source>
        <dbReference type="ARBA" id="ARBA00022723"/>
    </source>
</evidence>
<comment type="caution">
    <text evidence="10">The sequence shown here is derived from an EMBL/GenBank/DDBJ whole genome shotgun (WGS) entry which is preliminary data.</text>
</comment>
<dbReference type="CDD" id="cd07011">
    <property type="entry name" value="cupin_PMI_type_I_N"/>
    <property type="match status" value="1"/>
</dbReference>
<dbReference type="Gene3D" id="2.60.120.10">
    <property type="entry name" value="Jelly Rolls"/>
    <property type="match status" value="2"/>
</dbReference>
<comment type="similarity">
    <text evidence="2">Belongs to the mannose-6-phosphate isomerase type 1 family.</text>
</comment>
<dbReference type="GO" id="GO:0005975">
    <property type="term" value="P:carbohydrate metabolic process"/>
    <property type="evidence" value="ECO:0007669"/>
    <property type="project" value="InterPro"/>
</dbReference>
<dbReference type="InterPro" id="IPR014710">
    <property type="entry name" value="RmlC-like_jellyroll"/>
</dbReference>
<evidence type="ECO:0000256" key="1">
    <source>
        <dbReference type="ARBA" id="ARBA00000757"/>
    </source>
</evidence>
<comment type="cofactor">
    <cofactor evidence="8">
        <name>Zn(2+)</name>
        <dbReference type="ChEBI" id="CHEBI:29105"/>
    </cofactor>
    <text evidence="8">Binds 1 zinc ion per subunit.</text>
</comment>
<feature type="active site" evidence="7">
    <location>
        <position position="283"/>
    </location>
</feature>
<dbReference type="GO" id="GO:0009298">
    <property type="term" value="P:GDP-mannose biosynthetic process"/>
    <property type="evidence" value="ECO:0007669"/>
    <property type="project" value="InterPro"/>
</dbReference>
<keyword evidence="6" id="KW-0413">Isomerase</keyword>
<feature type="domain" description="Phosphomannose isomerase type I catalytic" evidence="9">
    <location>
        <begin position="7"/>
        <end position="154"/>
    </location>
</feature>
<dbReference type="Proteomes" id="UP000029736">
    <property type="component" value="Unassembled WGS sequence"/>
</dbReference>
<protein>
    <recommendedName>
        <fullName evidence="3">mannose-6-phosphate isomerase</fullName>
        <ecNumber evidence="3">5.3.1.8</ecNumber>
    </recommendedName>
</protein>
<dbReference type="PANTHER" id="PTHR10309">
    <property type="entry name" value="MANNOSE-6-PHOSPHATE ISOMERASE"/>
    <property type="match status" value="1"/>
</dbReference>
<sequence length="402" mass="44843">MKNNETLFPLRGVVQHYAWGGYEYIPELIRQKNPDQEPFAELWMGVHDRGPAVLTDGGEEILLKDWLAAHPDALGASRAKFGDQLPFLFKVLDVREMLSIQSHPTKEQAVQGFEAENKAGIPLSAPHRNFKDDNHKPEVMVALTDFWLLHGFKPEAEILATLESEPAFAALQPILKDSGIYGLYKTIMEWPQQQINEVLQPLQSRLSRAHLTDKEYPDFWAKRAFEQYGGEGSDYDRGIFSIYLFNLVHISPGAGIFQGAGIPHAYLEGVNVELMANSDNVFRGGLTVKHVDVPMLLSHLKFDAVTPEVLEGEALNSFEAAYKTPAADFQLNRVYFPERGKYKPEPPKTAEIVLVTEGTVVSGNDGQVFAQGEAFFIPAGTSYELDVEEHTTLFKALVPVSS</sequence>
<gene>
    <name evidence="10" type="ORF">IX84_01995</name>
</gene>
<evidence type="ECO:0000256" key="5">
    <source>
        <dbReference type="ARBA" id="ARBA00022833"/>
    </source>
</evidence>
<dbReference type="PANTHER" id="PTHR10309:SF0">
    <property type="entry name" value="MANNOSE-6-PHOSPHATE ISOMERASE"/>
    <property type="match status" value="1"/>
</dbReference>
<evidence type="ECO:0000256" key="8">
    <source>
        <dbReference type="PIRSR" id="PIRSR001480-2"/>
    </source>
</evidence>
<dbReference type="Pfam" id="PF20511">
    <property type="entry name" value="PMI_typeI_cat"/>
    <property type="match status" value="1"/>
</dbReference>
<keyword evidence="4 8" id="KW-0479">Metal-binding</keyword>
<evidence type="ECO:0000313" key="11">
    <source>
        <dbReference type="Proteomes" id="UP000029736"/>
    </source>
</evidence>
<dbReference type="InterPro" id="IPR046457">
    <property type="entry name" value="PMI_typeI_cat"/>
</dbReference>
<dbReference type="EMBL" id="JPOS01000004">
    <property type="protein sequence ID" value="KGE89569.1"/>
    <property type="molecule type" value="Genomic_DNA"/>
</dbReference>
<organism evidence="10 11">
    <name type="scientific">Phaeodactylibacter xiamenensis</name>
    <dbReference type="NCBI Taxonomy" id="1524460"/>
    <lineage>
        <taxon>Bacteria</taxon>
        <taxon>Pseudomonadati</taxon>
        <taxon>Bacteroidota</taxon>
        <taxon>Saprospiria</taxon>
        <taxon>Saprospirales</taxon>
        <taxon>Haliscomenobacteraceae</taxon>
        <taxon>Phaeodactylibacter</taxon>
    </lineage>
</organism>
<evidence type="ECO:0000313" key="10">
    <source>
        <dbReference type="EMBL" id="KGE89569.1"/>
    </source>
</evidence>
<dbReference type="InterPro" id="IPR011051">
    <property type="entry name" value="RmlC_Cupin_sf"/>
</dbReference>
<evidence type="ECO:0000256" key="2">
    <source>
        <dbReference type="ARBA" id="ARBA00010772"/>
    </source>
</evidence>
<dbReference type="STRING" id="1524460.IX84_01995"/>
<dbReference type="OrthoDB" id="9808275at2"/>